<comment type="similarity">
    <text evidence="5">Belongs to the cysteine-rich repeat secretory protein family.</text>
</comment>
<dbReference type="InterPro" id="IPR038408">
    <property type="entry name" value="GNK2_sf"/>
</dbReference>
<evidence type="ECO:0000313" key="8">
    <source>
        <dbReference type="EMBL" id="KAL0328049.1"/>
    </source>
</evidence>
<gene>
    <name evidence="8" type="ORF">Scaly_2237500</name>
</gene>
<keyword evidence="4" id="KW-0677">Repeat</keyword>
<feature type="region of interest" description="Disordered" evidence="6">
    <location>
        <begin position="1"/>
        <end position="43"/>
    </location>
</feature>
<dbReference type="AlphaFoldDB" id="A0AAW2M9F2"/>
<dbReference type="PANTHER" id="PTHR32411">
    <property type="entry name" value="CYSTEINE-RICH REPEAT SECRETORY PROTEIN 38-RELATED"/>
    <property type="match status" value="1"/>
</dbReference>
<evidence type="ECO:0000256" key="5">
    <source>
        <dbReference type="ARBA" id="ARBA00038515"/>
    </source>
</evidence>
<feature type="domain" description="Gnk2-homologous" evidence="7">
    <location>
        <begin position="159"/>
        <end position="265"/>
    </location>
</feature>
<keyword evidence="2" id="KW-0964">Secreted</keyword>
<dbReference type="InterPro" id="IPR050581">
    <property type="entry name" value="CRR_secretory_protein"/>
</dbReference>
<evidence type="ECO:0000256" key="3">
    <source>
        <dbReference type="ARBA" id="ARBA00022729"/>
    </source>
</evidence>
<dbReference type="PANTHER" id="PTHR32411:SF43">
    <property type="entry name" value="CYSTEINE-RICH REPEAT SECRETORY PROTEIN 38"/>
    <property type="match status" value="1"/>
</dbReference>
<dbReference type="InterPro" id="IPR002902">
    <property type="entry name" value="GNK2"/>
</dbReference>
<comment type="caution">
    <text evidence="8">The sequence shown here is derived from an EMBL/GenBank/DDBJ whole genome shotgun (WGS) entry which is preliminary data.</text>
</comment>
<dbReference type="GO" id="GO:0005576">
    <property type="term" value="C:extracellular region"/>
    <property type="evidence" value="ECO:0007669"/>
    <property type="project" value="UniProtKB-SubCell"/>
</dbReference>
<reference evidence="8" key="1">
    <citation type="submission" date="2020-06" db="EMBL/GenBank/DDBJ databases">
        <authorList>
            <person name="Li T."/>
            <person name="Hu X."/>
            <person name="Zhang T."/>
            <person name="Song X."/>
            <person name="Zhang H."/>
            <person name="Dai N."/>
            <person name="Sheng W."/>
            <person name="Hou X."/>
            <person name="Wei L."/>
        </authorList>
    </citation>
    <scope>NUCLEOTIDE SEQUENCE</scope>
    <source>
        <strain evidence="8">KEN8</strain>
        <tissue evidence="8">Leaf</tissue>
    </source>
</reference>
<dbReference type="Gene3D" id="3.30.430.20">
    <property type="entry name" value="Gnk2 domain, C-X8-C-X2-C motif"/>
    <property type="match status" value="2"/>
</dbReference>
<evidence type="ECO:0000256" key="6">
    <source>
        <dbReference type="SAM" id="MobiDB-lite"/>
    </source>
</evidence>
<reference evidence="8" key="2">
    <citation type="journal article" date="2024" name="Plant">
        <title>Genomic evolution and insights into agronomic trait innovations of Sesamum species.</title>
        <authorList>
            <person name="Miao H."/>
            <person name="Wang L."/>
            <person name="Qu L."/>
            <person name="Liu H."/>
            <person name="Sun Y."/>
            <person name="Le M."/>
            <person name="Wang Q."/>
            <person name="Wei S."/>
            <person name="Zheng Y."/>
            <person name="Lin W."/>
            <person name="Duan Y."/>
            <person name="Cao H."/>
            <person name="Xiong S."/>
            <person name="Wang X."/>
            <person name="Wei L."/>
            <person name="Li C."/>
            <person name="Ma Q."/>
            <person name="Ju M."/>
            <person name="Zhao R."/>
            <person name="Li G."/>
            <person name="Mu C."/>
            <person name="Tian Q."/>
            <person name="Mei H."/>
            <person name="Zhang T."/>
            <person name="Gao T."/>
            <person name="Zhang H."/>
        </authorList>
    </citation>
    <scope>NUCLEOTIDE SEQUENCE</scope>
    <source>
        <strain evidence="8">KEN8</strain>
    </source>
</reference>
<dbReference type="EMBL" id="JACGWM010000014">
    <property type="protein sequence ID" value="KAL0328049.1"/>
    <property type="molecule type" value="Genomic_DNA"/>
</dbReference>
<dbReference type="FunFam" id="3.30.430.20:FF:000002">
    <property type="entry name" value="Cysteine-rich receptor-like protein kinase 10"/>
    <property type="match status" value="1"/>
</dbReference>
<name>A0AAW2M9F2_9LAMI</name>
<dbReference type="Pfam" id="PF01657">
    <property type="entry name" value="Stress-antifung"/>
    <property type="match status" value="2"/>
</dbReference>
<protein>
    <submittedName>
        <fullName evidence="8">Cysteine-rich repeat secretory protein 38</fullName>
    </submittedName>
</protein>
<sequence>MRTTRRGREAEGEVEGEGEGRRRRGGGRGEVMEMERGKGRGKAAALARKGMGGGVEAARGKGMGGGCPYEKNLIKLLGELHFKTPPTGFGLGSSGQGYDPAYGLSLCRGDVPTKDCGACVVEASDEIIKRCPNNRGAIIWYDNCLLKYSDIDFFGKIDAQNRFYMWNLQNVSIDPEVFNQRTRGLLSELSEHASKTSKLYAKGEVEVAGYQKIYGMAQCTRDLSGADCKKCLDDAVNELPRCCGGKQGGRVVGGSCNIRYEIYPFLNL</sequence>
<evidence type="ECO:0000259" key="7">
    <source>
        <dbReference type="PROSITE" id="PS51473"/>
    </source>
</evidence>
<evidence type="ECO:0000256" key="1">
    <source>
        <dbReference type="ARBA" id="ARBA00004613"/>
    </source>
</evidence>
<proteinExistence type="inferred from homology"/>
<dbReference type="PROSITE" id="PS51473">
    <property type="entry name" value="GNK2"/>
    <property type="match status" value="2"/>
</dbReference>
<feature type="compositionally biased region" description="Basic and acidic residues" evidence="6">
    <location>
        <begin position="1"/>
        <end position="11"/>
    </location>
</feature>
<organism evidence="8">
    <name type="scientific">Sesamum calycinum</name>
    <dbReference type="NCBI Taxonomy" id="2727403"/>
    <lineage>
        <taxon>Eukaryota</taxon>
        <taxon>Viridiplantae</taxon>
        <taxon>Streptophyta</taxon>
        <taxon>Embryophyta</taxon>
        <taxon>Tracheophyta</taxon>
        <taxon>Spermatophyta</taxon>
        <taxon>Magnoliopsida</taxon>
        <taxon>eudicotyledons</taxon>
        <taxon>Gunneridae</taxon>
        <taxon>Pentapetalae</taxon>
        <taxon>asterids</taxon>
        <taxon>lamiids</taxon>
        <taxon>Lamiales</taxon>
        <taxon>Pedaliaceae</taxon>
        <taxon>Sesamum</taxon>
    </lineage>
</organism>
<feature type="domain" description="Gnk2-homologous" evidence="7">
    <location>
        <begin position="51"/>
        <end position="153"/>
    </location>
</feature>
<evidence type="ECO:0000256" key="2">
    <source>
        <dbReference type="ARBA" id="ARBA00022525"/>
    </source>
</evidence>
<evidence type="ECO:0000256" key="4">
    <source>
        <dbReference type="ARBA" id="ARBA00022737"/>
    </source>
</evidence>
<comment type="subcellular location">
    <subcellularLocation>
        <location evidence="1">Secreted</location>
    </subcellularLocation>
</comment>
<accession>A0AAW2M9F2</accession>
<keyword evidence="3" id="KW-0732">Signal</keyword>
<dbReference type="CDD" id="cd23509">
    <property type="entry name" value="Gnk2-like"/>
    <property type="match status" value="2"/>
</dbReference>